<proteinExistence type="predicted"/>
<name>A0A1G9YL44_9SPHI</name>
<dbReference type="Proteomes" id="UP000183200">
    <property type="component" value="Unassembled WGS sequence"/>
</dbReference>
<dbReference type="Pfam" id="PF06224">
    <property type="entry name" value="AlkZ-like"/>
    <property type="match status" value="1"/>
</dbReference>
<gene>
    <name evidence="1" type="ORF">SAMN05421820_106158</name>
</gene>
<keyword evidence="1" id="KW-0238">DNA-binding</keyword>
<dbReference type="PANTHER" id="PTHR38479:SF2">
    <property type="entry name" value="WINGED HELIX DNA-BINDING DOMAIN-CONTAINING PROTEIN"/>
    <property type="match status" value="1"/>
</dbReference>
<dbReference type="AlphaFoldDB" id="A0A1G9YL44"/>
<dbReference type="InterPro" id="IPR009351">
    <property type="entry name" value="AlkZ-like"/>
</dbReference>
<accession>A0A1G9YL44</accession>
<organism evidence="1 2">
    <name type="scientific">Pedobacter steynii</name>
    <dbReference type="NCBI Taxonomy" id="430522"/>
    <lineage>
        <taxon>Bacteria</taxon>
        <taxon>Pseudomonadati</taxon>
        <taxon>Bacteroidota</taxon>
        <taxon>Sphingobacteriia</taxon>
        <taxon>Sphingobacteriales</taxon>
        <taxon>Sphingobacteriaceae</taxon>
        <taxon>Pedobacter</taxon>
    </lineage>
</organism>
<dbReference type="RefSeq" id="WP_074609337.1">
    <property type="nucleotide sequence ID" value="NZ_FNGY01000006.1"/>
</dbReference>
<dbReference type="PANTHER" id="PTHR38479">
    <property type="entry name" value="LMO0824 PROTEIN"/>
    <property type="match status" value="1"/>
</dbReference>
<dbReference type="OrthoDB" id="2210247at2"/>
<keyword evidence="2" id="KW-1185">Reference proteome</keyword>
<dbReference type="EMBL" id="FNGY01000006">
    <property type="protein sequence ID" value="SDN09807.1"/>
    <property type="molecule type" value="Genomic_DNA"/>
</dbReference>
<evidence type="ECO:0000313" key="1">
    <source>
        <dbReference type="EMBL" id="SDN09807.1"/>
    </source>
</evidence>
<reference evidence="2" key="1">
    <citation type="submission" date="2016-10" db="EMBL/GenBank/DDBJ databases">
        <authorList>
            <person name="Varghese N."/>
            <person name="Submissions S."/>
        </authorList>
    </citation>
    <scope>NUCLEOTIDE SEQUENCE [LARGE SCALE GENOMIC DNA]</scope>
    <source>
        <strain evidence="2">DSM 19110</strain>
    </source>
</reference>
<evidence type="ECO:0000313" key="2">
    <source>
        <dbReference type="Proteomes" id="UP000183200"/>
    </source>
</evidence>
<sequence length="360" mass="41118">MNLEDVANIRLVNQQIEASTFNRGKDLVSWMGAMQAQDYAMAIWGIGLRLSEATEKLIQKEINNGSILRTHLLRPTWHFVSADDIWWMLELTAAQVRMKSGSRLKELGIDSEVSLKSNQVIESAFANHKYLTREELYFEMEQNKVGGGKDRWSHLIFLAELEGILCSGIKRDKSQTYAILADRVPRPTSISRDEALAKLAFKYFSSHCPASINDFIWWSGLPITAAKRALEIIKPNFISETIADQEFWFPEHFSRPLSKIPSVYLLPAFDEFLISYKDRTAAFPLAHHSKAFTNNGIFHPVIVVNGQVKGLWKRTIKKDEVYFEPKFFNPVSKDILDLTAKSALKFAEFLDKKLVFVEPA</sequence>
<protein>
    <submittedName>
        <fullName evidence="1">Winged helix DNA-binding domain-containing protein</fullName>
    </submittedName>
</protein>
<dbReference type="GO" id="GO:0003677">
    <property type="term" value="F:DNA binding"/>
    <property type="evidence" value="ECO:0007669"/>
    <property type="project" value="UniProtKB-KW"/>
</dbReference>